<sequence>MPFFDIFLAAAILGTAALALFARDRIAAISAFLVAGLLVALSWVRLGAPDVALAEAAIGAGLTAALLLRSARRIPSAAPSPVSDAQWLGAAALALGVTGAIVWTALGVGTAPVYPPLVRDALPASGVENPVTAVLLNFRAWDTLLEIAVLFVALVVVAVISPVRPRTAPLGPMVLPFARVILPLTILLAGHLLWQGGHAPGGAFQAGALLAGGAIALGLSGVVLRRSGIGGLAIAGLAAFVLAALAAELLTGALLSYPVGEAKAWIIAIESALTISIAATLFLLFFGPAERH</sequence>
<feature type="transmembrane region" description="Helical" evidence="7">
    <location>
        <begin position="206"/>
        <end position="224"/>
    </location>
</feature>
<feature type="domain" description="MrpA C-terminal/MbhD" evidence="9">
    <location>
        <begin position="11"/>
        <end position="75"/>
    </location>
</feature>
<dbReference type="InterPro" id="IPR007182">
    <property type="entry name" value="MnhB"/>
</dbReference>
<feature type="transmembrane region" description="Helical" evidence="7">
    <location>
        <begin position="27"/>
        <end position="45"/>
    </location>
</feature>
<feature type="domain" description="MrpA C-terminal/MbhE" evidence="10">
    <location>
        <begin position="115"/>
        <end position="167"/>
    </location>
</feature>
<feature type="transmembrane region" description="Helical" evidence="7">
    <location>
        <begin position="173"/>
        <end position="194"/>
    </location>
</feature>
<dbReference type="InterPro" id="IPR046806">
    <property type="entry name" value="MrpA_C/MbhE"/>
</dbReference>
<feature type="domain" description="Na+/H+ antiporter MnhB subunit-related protein" evidence="8">
    <location>
        <begin position="177"/>
        <end position="275"/>
    </location>
</feature>
<evidence type="ECO:0000256" key="4">
    <source>
        <dbReference type="ARBA" id="ARBA00022692"/>
    </source>
</evidence>
<evidence type="ECO:0000256" key="5">
    <source>
        <dbReference type="ARBA" id="ARBA00022989"/>
    </source>
</evidence>
<keyword evidence="3" id="KW-1003">Cell membrane</keyword>
<keyword evidence="6 7" id="KW-0472">Membrane</keyword>
<feature type="transmembrane region" description="Helical" evidence="7">
    <location>
        <begin position="231"/>
        <end position="258"/>
    </location>
</feature>
<dbReference type="InterPro" id="IPR025383">
    <property type="entry name" value="MrpA_C/MbhD"/>
</dbReference>
<feature type="transmembrane region" description="Helical" evidence="7">
    <location>
        <begin position="143"/>
        <end position="161"/>
    </location>
</feature>
<evidence type="ECO:0000256" key="6">
    <source>
        <dbReference type="ARBA" id="ARBA00023136"/>
    </source>
</evidence>
<evidence type="ECO:0000256" key="7">
    <source>
        <dbReference type="SAM" id="Phobius"/>
    </source>
</evidence>
<reference evidence="12" key="1">
    <citation type="journal article" date="2019" name="Int. J. Syst. Evol. Microbiol.">
        <title>The Global Catalogue of Microorganisms (GCM) 10K type strain sequencing project: providing services to taxonomists for standard genome sequencing and annotation.</title>
        <authorList>
            <consortium name="The Broad Institute Genomics Platform"/>
            <consortium name="The Broad Institute Genome Sequencing Center for Infectious Disease"/>
            <person name="Wu L."/>
            <person name="Ma J."/>
        </authorList>
    </citation>
    <scope>NUCLEOTIDE SEQUENCE [LARGE SCALE GENOMIC DNA]</scope>
    <source>
        <strain evidence="12">CCUG 60524</strain>
    </source>
</reference>
<evidence type="ECO:0000259" key="9">
    <source>
        <dbReference type="Pfam" id="PF13244"/>
    </source>
</evidence>
<keyword evidence="12" id="KW-1185">Reference proteome</keyword>
<dbReference type="Pfam" id="PF04039">
    <property type="entry name" value="MnhB"/>
    <property type="match status" value="1"/>
</dbReference>
<comment type="similarity">
    <text evidence="2">Belongs to the CPA3 antiporters (TC 2.A.63) subunit B family.</text>
</comment>
<evidence type="ECO:0000313" key="12">
    <source>
        <dbReference type="Proteomes" id="UP001597108"/>
    </source>
</evidence>
<dbReference type="Pfam" id="PF13244">
    <property type="entry name" value="MbhD"/>
    <property type="match status" value="1"/>
</dbReference>
<dbReference type="RefSeq" id="WP_386078934.1">
    <property type="nucleotide sequence ID" value="NZ_JBHTJT010000060.1"/>
</dbReference>
<feature type="transmembrane region" description="Helical" evidence="7">
    <location>
        <begin position="88"/>
        <end position="106"/>
    </location>
</feature>
<dbReference type="InterPro" id="IPR050622">
    <property type="entry name" value="CPA3_antiporter_subunitB"/>
</dbReference>
<feature type="transmembrane region" description="Helical" evidence="7">
    <location>
        <begin position="264"/>
        <end position="286"/>
    </location>
</feature>
<keyword evidence="4 7" id="KW-0812">Transmembrane</keyword>
<name>A0ABW3IWU8_9RHOB</name>
<dbReference type="PANTHER" id="PTHR33932">
    <property type="entry name" value="NA(+)/H(+) ANTIPORTER SUBUNIT B"/>
    <property type="match status" value="1"/>
</dbReference>
<dbReference type="Proteomes" id="UP001597108">
    <property type="component" value="Unassembled WGS sequence"/>
</dbReference>
<comment type="caution">
    <text evidence="11">The sequence shown here is derived from an EMBL/GenBank/DDBJ whole genome shotgun (WGS) entry which is preliminary data.</text>
</comment>
<evidence type="ECO:0000256" key="2">
    <source>
        <dbReference type="ARBA" id="ARBA00009425"/>
    </source>
</evidence>
<evidence type="ECO:0000259" key="8">
    <source>
        <dbReference type="Pfam" id="PF04039"/>
    </source>
</evidence>
<dbReference type="Pfam" id="PF20501">
    <property type="entry name" value="MbhE"/>
    <property type="match status" value="1"/>
</dbReference>
<accession>A0ABW3IWU8</accession>
<feature type="transmembrane region" description="Helical" evidence="7">
    <location>
        <begin position="6"/>
        <end position="22"/>
    </location>
</feature>
<dbReference type="EMBL" id="JBHTJT010000060">
    <property type="protein sequence ID" value="MFD0982657.1"/>
    <property type="molecule type" value="Genomic_DNA"/>
</dbReference>
<feature type="transmembrane region" description="Helical" evidence="7">
    <location>
        <begin position="51"/>
        <end position="68"/>
    </location>
</feature>
<evidence type="ECO:0000256" key="3">
    <source>
        <dbReference type="ARBA" id="ARBA00022475"/>
    </source>
</evidence>
<gene>
    <name evidence="11" type="primary">mbhE</name>
    <name evidence="11" type="ORF">ACFQ2S_23770</name>
</gene>
<keyword evidence="5 7" id="KW-1133">Transmembrane helix</keyword>
<dbReference type="PANTHER" id="PTHR33932:SF4">
    <property type="entry name" value="NA(+)_H(+) ANTIPORTER SUBUNIT B"/>
    <property type="match status" value="1"/>
</dbReference>
<proteinExistence type="inferred from homology"/>
<protein>
    <submittedName>
        <fullName evidence="11">Hydrogen gas-evolving membrane-bound hydrogenase subunit E</fullName>
    </submittedName>
</protein>
<evidence type="ECO:0000256" key="1">
    <source>
        <dbReference type="ARBA" id="ARBA00004651"/>
    </source>
</evidence>
<evidence type="ECO:0000313" key="11">
    <source>
        <dbReference type="EMBL" id="MFD0982657.1"/>
    </source>
</evidence>
<comment type="subcellular location">
    <subcellularLocation>
        <location evidence="1">Cell membrane</location>
        <topology evidence="1">Multi-pass membrane protein</topology>
    </subcellularLocation>
</comment>
<organism evidence="11 12">
    <name type="scientific">Tropicimonas aquimaris</name>
    <dbReference type="NCBI Taxonomy" id="914152"/>
    <lineage>
        <taxon>Bacteria</taxon>
        <taxon>Pseudomonadati</taxon>
        <taxon>Pseudomonadota</taxon>
        <taxon>Alphaproteobacteria</taxon>
        <taxon>Rhodobacterales</taxon>
        <taxon>Roseobacteraceae</taxon>
        <taxon>Tropicimonas</taxon>
    </lineage>
</organism>
<evidence type="ECO:0000259" key="10">
    <source>
        <dbReference type="Pfam" id="PF20501"/>
    </source>
</evidence>